<feature type="region of interest" description="Disordered" evidence="1">
    <location>
        <begin position="1"/>
        <end position="38"/>
    </location>
</feature>
<gene>
    <name evidence="2" type="ORF">rCG_21754</name>
</gene>
<evidence type="ECO:0000313" key="2">
    <source>
        <dbReference type="EMBL" id="EDM13897.1"/>
    </source>
</evidence>
<dbReference type="AlphaFoldDB" id="A6J1V8"/>
<accession>A6J1V8</accession>
<feature type="compositionally biased region" description="Polar residues" evidence="1">
    <location>
        <begin position="1"/>
        <end position="11"/>
    </location>
</feature>
<evidence type="ECO:0000313" key="3">
    <source>
        <dbReference type="Proteomes" id="UP000234681"/>
    </source>
</evidence>
<sequence>MKLDTPATSDPLSEDRGGRKRKRQKQKLLFSTSVVHTK</sequence>
<name>A6J1V8_RAT</name>
<protein>
    <submittedName>
        <fullName evidence="2">RCG21754, isoform CRA_b</fullName>
    </submittedName>
</protein>
<feature type="compositionally biased region" description="Polar residues" evidence="1">
    <location>
        <begin position="29"/>
        <end position="38"/>
    </location>
</feature>
<dbReference type="EMBL" id="CH473973">
    <property type="protein sequence ID" value="EDM13897.1"/>
    <property type="molecule type" value="Genomic_DNA"/>
</dbReference>
<reference evidence="2 3" key="1">
    <citation type="submission" date="2005-07" db="EMBL/GenBank/DDBJ databases">
        <authorList>
            <person name="Mural R.J."/>
            <person name="Li P.W."/>
            <person name="Adams M.D."/>
            <person name="Amanatides P.G."/>
            <person name="Baden-Tillson H."/>
            <person name="Barnstead M."/>
            <person name="Chin S.H."/>
            <person name="Dew I."/>
            <person name="Evans C.A."/>
            <person name="Ferriera S."/>
            <person name="Flanigan M."/>
            <person name="Fosler C."/>
            <person name="Glodek A."/>
            <person name="Gu Z."/>
            <person name="Holt R.A."/>
            <person name="Jennings D."/>
            <person name="Kraft C.L."/>
            <person name="Lu F."/>
            <person name="Nguyen T."/>
            <person name="Nusskern D.R."/>
            <person name="Pfannkoch C.M."/>
            <person name="Sitter C."/>
            <person name="Sutton G.G."/>
            <person name="Venter J.C."/>
            <person name="Wang Z."/>
            <person name="Woodage T."/>
            <person name="Zheng X.H."/>
            <person name="Zhong F."/>
        </authorList>
    </citation>
    <scope>NUCLEOTIDE SEQUENCE [LARGE SCALE GENOMIC DNA]</scope>
    <source>
        <strain>BN</strain>
        <strain evidence="3">Sprague-Dawley</strain>
    </source>
</reference>
<dbReference type="Proteomes" id="UP000234681">
    <property type="component" value="Chromosome 12"/>
</dbReference>
<organism evidence="2 3">
    <name type="scientific">Rattus norvegicus</name>
    <name type="common">Rat</name>
    <dbReference type="NCBI Taxonomy" id="10116"/>
    <lineage>
        <taxon>Eukaryota</taxon>
        <taxon>Metazoa</taxon>
        <taxon>Chordata</taxon>
        <taxon>Craniata</taxon>
        <taxon>Vertebrata</taxon>
        <taxon>Euteleostomi</taxon>
        <taxon>Mammalia</taxon>
        <taxon>Eutheria</taxon>
        <taxon>Euarchontoglires</taxon>
        <taxon>Glires</taxon>
        <taxon>Rodentia</taxon>
        <taxon>Myomorpha</taxon>
        <taxon>Muroidea</taxon>
        <taxon>Muridae</taxon>
        <taxon>Murinae</taxon>
        <taxon>Rattus</taxon>
    </lineage>
</organism>
<proteinExistence type="predicted"/>
<evidence type="ECO:0000256" key="1">
    <source>
        <dbReference type="SAM" id="MobiDB-lite"/>
    </source>
</evidence>